<organism evidence="2 3">
    <name type="scientific">Mesorhabditis belari</name>
    <dbReference type="NCBI Taxonomy" id="2138241"/>
    <lineage>
        <taxon>Eukaryota</taxon>
        <taxon>Metazoa</taxon>
        <taxon>Ecdysozoa</taxon>
        <taxon>Nematoda</taxon>
        <taxon>Chromadorea</taxon>
        <taxon>Rhabditida</taxon>
        <taxon>Rhabditina</taxon>
        <taxon>Rhabditomorpha</taxon>
        <taxon>Rhabditoidea</taxon>
        <taxon>Rhabditidae</taxon>
        <taxon>Mesorhabditinae</taxon>
        <taxon>Mesorhabditis</taxon>
    </lineage>
</organism>
<dbReference type="Proteomes" id="UP000887575">
    <property type="component" value="Unassembled WGS sequence"/>
</dbReference>
<dbReference type="WBParaSite" id="MBELARI_LOCUS11508">
    <property type="protein sequence ID" value="MBELARI_LOCUS11508"/>
    <property type="gene ID" value="MBELARI_LOCUS11508"/>
</dbReference>
<dbReference type="AlphaFoldDB" id="A0AAF3J258"/>
<dbReference type="GO" id="GO:0003676">
    <property type="term" value="F:nucleic acid binding"/>
    <property type="evidence" value="ECO:0007669"/>
    <property type="project" value="InterPro"/>
</dbReference>
<proteinExistence type="predicted"/>
<accession>A0AAF3J258</accession>
<feature type="transmembrane region" description="Helical" evidence="1">
    <location>
        <begin position="122"/>
        <end position="152"/>
    </location>
</feature>
<feature type="transmembrane region" description="Helical" evidence="1">
    <location>
        <begin position="82"/>
        <end position="101"/>
    </location>
</feature>
<dbReference type="Pfam" id="PF10318">
    <property type="entry name" value="7TM_GPCR_Srh"/>
    <property type="match status" value="1"/>
</dbReference>
<reference evidence="3" key="1">
    <citation type="submission" date="2024-02" db="UniProtKB">
        <authorList>
            <consortium name="WormBaseParasite"/>
        </authorList>
    </citation>
    <scope>IDENTIFICATION</scope>
</reference>
<name>A0AAF3J258_9BILA</name>
<dbReference type="InterPro" id="IPR036397">
    <property type="entry name" value="RNaseH_sf"/>
</dbReference>
<keyword evidence="1" id="KW-0472">Membrane</keyword>
<keyword evidence="2" id="KW-1185">Reference proteome</keyword>
<sequence>MIGARCYGQMNQSLIRWVPMEKYNVVEPYSNTLPKNWIFQADNDPKHTSKKAKTFLTNQGWKILKWPPQSPDLSPIETRARISILPGVLGFVTVFGTILLIRKFSANTRNLSKRTREIQKQLFRATLVQAFAFFSSICFTCIIVMCTLMKWLNLPDIMMFHSLFPIVLHSPSNCIAIILTHTIGKCCFDGLRRDALVAARRFEGETSSSSLTLETDDDGCSIMVLVCAVTNSSQFGAIGLFVRLKWPLPLYRVSHRRCRC</sequence>
<dbReference type="InterPro" id="IPR019422">
    <property type="entry name" value="7TM_GPCR_serpentine_rcpt_Srh"/>
</dbReference>
<evidence type="ECO:0000313" key="3">
    <source>
        <dbReference type="WBParaSite" id="MBELARI_LOCUS11508"/>
    </source>
</evidence>
<evidence type="ECO:0000256" key="1">
    <source>
        <dbReference type="SAM" id="Phobius"/>
    </source>
</evidence>
<keyword evidence="1" id="KW-1133">Transmembrane helix</keyword>
<dbReference type="Gene3D" id="3.30.420.10">
    <property type="entry name" value="Ribonuclease H-like superfamily/Ribonuclease H"/>
    <property type="match status" value="1"/>
</dbReference>
<evidence type="ECO:0000313" key="2">
    <source>
        <dbReference type="Proteomes" id="UP000887575"/>
    </source>
</evidence>
<keyword evidence="1" id="KW-0812">Transmembrane</keyword>
<protein>
    <submittedName>
        <fullName evidence="3">Uncharacterized protein</fullName>
    </submittedName>
</protein>